<gene>
    <name evidence="1" type="ORF">GCM10009777_36390</name>
</gene>
<reference evidence="2" key="1">
    <citation type="journal article" date="2019" name="Int. J. Syst. Evol. Microbiol.">
        <title>The Global Catalogue of Microorganisms (GCM) 10K type strain sequencing project: providing services to taxonomists for standard genome sequencing and annotation.</title>
        <authorList>
            <consortium name="The Broad Institute Genomics Platform"/>
            <consortium name="The Broad Institute Genome Sequencing Center for Infectious Disease"/>
            <person name="Wu L."/>
            <person name="Ma J."/>
        </authorList>
    </citation>
    <scope>NUCLEOTIDE SEQUENCE [LARGE SCALE GENOMIC DNA]</scope>
    <source>
        <strain evidence="2">JCM 14902</strain>
    </source>
</reference>
<dbReference type="RefSeq" id="WP_344065644.1">
    <property type="nucleotide sequence ID" value="NZ_BAAAOH010000001.1"/>
</dbReference>
<organism evidence="1 2">
    <name type="scientific">Microbacterium pumilum</name>
    <dbReference type="NCBI Taxonomy" id="344165"/>
    <lineage>
        <taxon>Bacteria</taxon>
        <taxon>Bacillati</taxon>
        <taxon>Actinomycetota</taxon>
        <taxon>Actinomycetes</taxon>
        <taxon>Micrococcales</taxon>
        <taxon>Microbacteriaceae</taxon>
        <taxon>Microbacterium</taxon>
    </lineage>
</organism>
<sequence length="102" mass="11084">MRVLVYSRVRLFGECEAAFLDSADFVADVSTVQNVLDLDVTAMEFGADAALIDVTAPPARSAVRQVELLCPVVSTIAIAVVERLHAGPLIRIERQIRSHSYG</sequence>
<comment type="caution">
    <text evidence="1">The sequence shown here is derived from an EMBL/GenBank/DDBJ whole genome shotgun (WGS) entry which is preliminary data.</text>
</comment>
<name>A0ABP5EG15_9MICO</name>
<proteinExistence type="predicted"/>
<accession>A0ABP5EG15</accession>
<dbReference type="Proteomes" id="UP001500326">
    <property type="component" value="Unassembled WGS sequence"/>
</dbReference>
<protein>
    <submittedName>
        <fullName evidence="1">Uncharacterized protein</fullName>
    </submittedName>
</protein>
<keyword evidence="2" id="KW-1185">Reference proteome</keyword>
<evidence type="ECO:0000313" key="2">
    <source>
        <dbReference type="Proteomes" id="UP001500326"/>
    </source>
</evidence>
<dbReference type="EMBL" id="BAAAOH010000001">
    <property type="protein sequence ID" value="GAA1996328.1"/>
    <property type="molecule type" value="Genomic_DNA"/>
</dbReference>
<evidence type="ECO:0000313" key="1">
    <source>
        <dbReference type="EMBL" id="GAA1996328.1"/>
    </source>
</evidence>